<dbReference type="InterPro" id="IPR036770">
    <property type="entry name" value="Ankyrin_rpt-contain_sf"/>
</dbReference>
<proteinExistence type="predicted"/>
<dbReference type="Gene3D" id="1.25.40.20">
    <property type="entry name" value="Ankyrin repeat-containing domain"/>
    <property type="match status" value="1"/>
</dbReference>
<organism evidence="1">
    <name type="scientific">Hyperionvirus sp</name>
    <dbReference type="NCBI Taxonomy" id="2487770"/>
    <lineage>
        <taxon>Viruses</taxon>
        <taxon>Varidnaviria</taxon>
        <taxon>Bamfordvirae</taxon>
        <taxon>Nucleocytoviricota</taxon>
        <taxon>Megaviricetes</taxon>
        <taxon>Imitervirales</taxon>
        <taxon>Mimiviridae</taxon>
        <taxon>Klosneuvirinae</taxon>
    </lineage>
</organism>
<sequence>MEIFDVCPVSNEQQFVSFCFDGKLKEAQQFIEKSNCDIHFNRDEPFRICCMRGNYQMARWIYSLGHVDIHSIDESAFRMSCFKNYSNIAKWLYSIGEININILNESAFELSCKGGNLDIAKWLYELGVSLESLDIIFCEVCAGGDIEMLKWLLSLSKKGEIYSFDRAFGLACERGYVIISKWLYGLGGGKINIHEGDDAYFLINAKLRNMKMVRWLLTVDKFSQRCINIGYPYFDKETLLLLYRQGYSLMEKECGVCVKEQIKYYKTVMIVMGMVMVRYKRVCEKRYCYGGAGFHEAMNRFNLLVRST</sequence>
<name>A0A3G5AB34_9VIRU</name>
<gene>
    <name evidence="1" type="ORF">Hyperionvirus12_11</name>
</gene>
<dbReference type="EMBL" id="MK072394">
    <property type="protein sequence ID" value="AYV83814.1"/>
    <property type="molecule type" value="Genomic_DNA"/>
</dbReference>
<dbReference type="SUPFAM" id="SSF48403">
    <property type="entry name" value="Ankyrin repeat"/>
    <property type="match status" value="1"/>
</dbReference>
<reference evidence="1" key="1">
    <citation type="submission" date="2018-10" db="EMBL/GenBank/DDBJ databases">
        <title>Hidden diversity of soil giant viruses.</title>
        <authorList>
            <person name="Schulz F."/>
            <person name="Alteio L."/>
            <person name="Goudeau D."/>
            <person name="Ryan E.M."/>
            <person name="Malmstrom R.R."/>
            <person name="Blanchard J."/>
            <person name="Woyke T."/>
        </authorList>
    </citation>
    <scope>NUCLEOTIDE SEQUENCE</scope>
    <source>
        <strain evidence="1">HYV1</strain>
    </source>
</reference>
<protein>
    <recommendedName>
        <fullName evidence="2">Ankyrin repeat protein</fullName>
    </recommendedName>
</protein>
<evidence type="ECO:0000313" key="1">
    <source>
        <dbReference type="EMBL" id="AYV83814.1"/>
    </source>
</evidence>
<evidence type="ECO:0008006" key="2">
    <source>
        <dbReference type="Google" id="ProtNLM"/>
    </source>
</evidence>
<accession>A0A3G5AB34</accession>